<dbReference type="EMBL" id="BMAV01010261">
    <property type="protein sequence ID" value="GFY55206.1"/>
    <property type="molecule type" value="Genomic_DNA"/>
</dbReference>
<dbReference type="Proteomes" id="UP000886998">
    <property type="component" value="Unassembled WGS sequence"/>
</dbReference>
<dbReference type="AlphaFoldDB" id="A0A8X6XL79"/>
<gene>
    <name evidence="1" type="ORF">TNIN_32491</name>
</gene>
<evidence type="ECO:0000313" key="1">
    <source>
        <dbReference type="EMBL" id="GFY55206.1"/>
    </source>
</evidence>
<evidence type="ECO:0000313" key="2">
    <source>
        <dbReference type="Proteomes" id="UP000886998"/>
    </source>
</evidence>
<protein>
    <submittedName>
        <fullName evidence="1">Uncharacterized protein</fullName>
    </submittedName>
</protein>
<accession>A0A8X6XL79</accession>
<sequence>MLMPEESLTFLNYGLRVFLREGLGESAELFCARLTVFSGSVLKVTCLIPYLQQVQQGGWECVLVCPYVILQMFSSWGQSFCSKRQARNL</sequence>
<proteinExistence type="predicted"/>
<name>A0A8X6XL79_9ARAC</name>
<keyword evidence="2" id="KW-1185">Reference proteome</keyword>
<reference evidence="1" key="1">
    <citation type="submission" date="2020-08" db="EMBL/GenBank/DDBJ databases">
        <title>Multicomponent nature underlies the extraordinary mechanical properties of spider dragline silk.</title>
        <authorList>
            <person name="Kono N."/>
            <person name="Nakamura H."/>
            <person name="Mori M."/>
            <person name="Yoshida Y."/>
            <person name="Ohtoshi R."/>
            <person name="Malay A.D."/>
            <person name="Moran D.A.P."/>
            <person name="Tomita M."/>
            <person name="Numata K."/>
            <person name="Arakawa K."/>
        </authorList>
    </citation>
    <scope>NUCLEOTIDE SEQUENCE</scope>
</reference>
<comment type="caution">
    <text evidence="1">The sequence shown here is derived from an EMBL/GenBank/DDBJ whole genome shotgun (WGS) entry which is preliminary data.</text>
</comment>
<organism evidence="1 2">
    <name type="scientific">Trichonephila inaurata madagascariensis</name>
    <dbReference type="NCBI Taxonomy" id="2747483"/>
    <lineage>
        <taxon>Eukaryota</taxon>
        <taxon>Metazoa</taxon>
        <taxon>Ecdysozoa</taxon>
        <taxon>Arthropoda</taxon>
        <taxon>Chelicerata</taxon>
        <taxon>Arachnida</taxon>
        <taxon>Araneae</taxon>
        <taxon>Araneomorphae</taxon>
        <taxon>Entelegynae</taxon>
        <taxon>Araneoidea</taxon>
        <taxon>Nephilidae</taxon>
        <taxon>Trichonephila</taxon>
        <taxon>Trichonephila inaurata</taxon>
    </lineage>
</organism>